<proteinExistence type="predicted"/>
<evidence type="ECO:0000256" key="1">
    <source>
        <dbReference type="SAM" id="MobiDB-lite"/>
    </source>
</evidence>
<feature type="compositionally biased region" description="Basic and acidic residues" evidence="1">
    <location>
        <begin position="19"/>
        <end position="31"/>
    </location>
</feature>
<feature type="compositionally biased region" description="Basic residues" evidence="1">
    <location>
        <begin position="32"/>
        <end position="45"/>
    </location>
</feature>
<accession>A0AAV4PNB6</accession>
<evidence type="ECO:0000313" key="3">
    <source>
        <dbReference type="Proteomes" id="UP001054837"/>
    </source>
</evidence>
<dbReference type="EMBL" id="BPLQ01003193">
    <property type="protein sequence ID" value="GIX98581.1"/>
    <property type="molecule type" value="Genomic_DNA"/>
</dbReference>
<feature type="region of interest" description="Disordered" evidence="1">
    <location>
        <begin position="1"/>
        <end position="69"/>
    </location>
</feature>
<gene>
    <name evidence="2" type="ORF">CDAR_452171</name>
</gene>
<comment type="caution">
    <text evidence="2">The sequence shown here is derived from an EMBL/GenBank/DDBJ whole genome shotgun (WGS) entry which is preliminary data.</text>
</comment>
<name>A0AAV4PNB6_9ARAC</name>
<keyword evidence="3" id="KW-1185">Reference proteome</keyword>
<evidence type="ECO:0000313" key="2">
    <source>
        <dbReference type="EMBL" id="GIX98581.1"/>
    </source>
</evidence>
<dbReference type="Proteomes" id="UP001054837">
    <property type="component" value="Unassembled WGS sequence"/>
</dbReference>
<protein>
    <submittedName>
        <fullName evidence="2">Uncharacterized protein</fullName>
    </submittedName>
</protein>
<organism evidence="2 3">
    <name type="scientific">Caerostris darwini</name>
    <dbReference type="NCBI Taxonomy" id="1538125"/>
    <lineage>
        <taxon>Eukaryota</taxon>
        <taxon>Metazoa</taxon>
        <taxon>Ecdysozoa</taxon>
        <taxon>Arthropoda</taxon>
        <taxon>Chelicerata</taxon>
        <taxon>Arachnida</taxon>
        <taxon>Araneae</taxon>
        <taxon>Araneomorphae</taxon>
        <taxon>Entelegynae</taxon>
        <taxon>Araneoidea</taxon>
        <taxon>Araneidae</taxon>
        <taxon>Caerostris</taxon>
    </lineage>
</organism>
<reference evidence="2 3" key="1">
    <citation type="submission" date="2021-06" db="EMBL/GenBank/DDBJ databases">
        <title>Caerostris darwini draft genome.</title>
        <authorList>
            <person name="Kono N."/>
            <person name="Arakawa K."/>
        </authorList>
    </citation>
    <scope>NUCLEOTIDE SEQUENCE [LARGE SCALE GENOMIC DNA]</scope>
</reference>
<dbReference type="AlphaFoldDB" id="A0AAV4PNB6"/>
<sequence length="187" mass="21713">MFRKPTSPNLERKRKNNQKTKENRKEGEKTNKRNTHSLFRRKGKATGKCAYNQLASSTYSSRDPPRRTSPVTLVAIETRKRDPRSYRGLKEIRRNRGFIYGKATGKCAYNQLAPSPYSSRDPPRRTSPVTLVAIETRDRDPRSYRGQNEMWRKRVFTYVKVWDYFAVVCGGRISGVCVCSIFLPIDK</sequence>